<evidence type="ECO:0000256" key="4">
    <source>
        <dbReference type="SAM" id="SignalP"/>
    </source>
</evidence>
<evidence type="ECO:0000256" key="2">
    <source>
        <dbReference type="ARBA" id="ARBA00022448"/>
    </source>
</evidence>
<dbReference type="GO" id="GO:0042597">
    <property type="term" value="C:periplasmic space"/>
    <property type="evidence" value="ECO:0007669"/>
    <property type="project" value="UniProtKB-ARBA"/>
</dbReference>
<sequence length="519" mass="56067">MKSRAWTMPFALLLLAAACSPGGNSSDSGTDSTPTPGGTYTWLGTYDPTSLDPIKQSAVTGSYGNGNDYMASLYDLLGYTDPKTGKVVPKTAESITTTDGITWTITLHKGIRFTDGTPYDAAAVAFNLDRERQPGTTEAQTLSAIKSTTVVDPTTLRLTLKKPNTLFDQVLVNVAPFVASPAAVNAAGAKYGTLGTKVVGAGPFVLDKWVPDADLSFSKNPQYWNPGHPYVDHYVYRIITDEQTRFNAFTSGEGDATFSLEHDFGAQAVDAGQKRVTAPKLSAEWMILNEKTAPFDDPQVRKAVNMAIDPQQLNAVMYKGKGTVTQTFLTKDNPNFDPNARLLGYDKAGAQTLFDQAAARLGGPVHFRILCAPNTQAKAEAVQSLMAGYHNVVATIDLRPSAENFPAVARGDYEVAIFSQTMPATFEPLVSQYWRSGEARVQQGSHPEVDAAIDQARTTQDPGQRTAAYNALQEAVVNQSHFWFLPVVPKADSIALANRVHGAQPLMLGVLPEDVWVDH</sequence>
<dbReference type="PANTHER" id="PTHR30290:SF9">
    <property type="entry name" value="OLIGOPEPTIDE-BINDING PROTEIN APPA"/>
    <property type="match status" value="1"/>
</dbReference>
<evidence type="ECO:0000313" key="7">
    <source>
        <dbReference type="Proteomes" id="UP000462055"/>
    </source>
</evidence>
<dbReference type="GO" id="GO:0043190">
    <property type="term" value="C:ATP-binding cassette (ABC) transporter complex"/>
    <property type="evidence" value="ECO:0007669"/>
    <property type="project" value="InterPro"/>
</dbReference>
<comment type="similarity">
    <text evidence="1">Belongs to the bacterial solute-binding protein 5 family.</text>
</comment>
<dbReference type="GO" id="GO:0015833">
    <property type="term" value="P:peptide transport"/>
    <property type="evidence" value="ECO:0007669"/>
    <property type="project" value="TreeGrafter"/>
</dbReference>
<dbReference type="PANTHER" id="PTHR30290">
    <property type="entry name" value="PERIPLASMIC BINDING COMPONENT OF ABC TRANSPORTER"/>
    <property type="match status" value="1"/>
</dbReference>
<keyword evidence="3 4" id="KW-0732">Signal</keyword>
<evidence type="ECO:0000256" key="1">
    <source>
        <dbReference type="ARBA" id="ARBA00005695"/>
    </source>
</evidence>
<dbReference type="RefSeq" id="WP_151597323.1">
    <property type="nucleotide sequence ID" value="NZ_WBMS02000031.1"/>
</dbReference>
<feature type="signal peptide" evidence="4">
    <location>
        <begin position="1"/>
        <end position="25"/>
    </location>
</feature>
<protein>
    <recommendedName>
        <fullName evidence="5">Solute-binding protein family 5 domain-containing protein</fullName>
    </recommendedName>
</protein>
<comment type="caution">
    <text evidence="6">The sequence shown here is derived from an EMBL/GenBank/DDBJ whole genome shotgun (WGS) entry which is preliminary data.</text>
</comment>
<gene>
    <name evidence="6" type="ORF">F8568_031495</name>
</gene>
<dbReference type="GO" id="GO:1904680">
    <property type="term" value="F:peptide transmembrane transporter activity"/>
    <property type="evidence" value="ECO:0007669"/>
    <property type="project" value="TreeGrafter"/>
</dbReference>
<evidence type="ECO:0000313" key="6">
    <source>
        <dbReference type="EMBL" id="MWA04816.1"/>
    </source>
</evidence>
<keyword evidence="7" id="KW-1185">Reference proteome</keyword>
<reference evidence="6" key="1">
    <citation type="submission" date="2019-12" db="EMBL/GenBank/DDBJ databases">
        <title>Actinomadura physcomitrii sp. nov., a novel actinomycete isolated from moss [Physcomitrium sphaericum (Ludw) Fuernr].</title>
        <authorList>
            <person name="Zhuang X."/>
        </authorList>
    </citation>
    <scope>NUCLEOTIDE SEQUENCE [LARGE SCALE GENOMIC DNA]</scope>
    <source>
        <strain evidence="6">LD22</strain>
    </source>
</reference>
<dbReference type="Pfam" id="PF00496">
    <property type="entry name" value="SBP_bac_5"/>
    <property type="match status" value="1"/>
</dbReference>
<dbReference type="InterPro" id="IPR000914">
    <property type="entry name" value="SBP_5_dom"/>
</dbReference>
<dbReference type="CDD" id="cd00995">
    <property type="entry name" value="PBP2_NikA_DppA_OppA_like"/>
    <property type="match status" value="1"/>
</dbReference>
<feature type="domain" description="Solute-binding protein family 5" evidence="5">
    <location>
        <begin position="86"/>
        <end position="421"/>
    </location>
</feature>
<dbReference type="EMBL" id="WBMS02000031">
    <property type="protein sequence ID" value="MWA04816.1"/>
    <property type="molecule type" value="Genomic_DNA"/>
</dbReference>
<feature type="chain" id="PRO_5038777948" description="Solute-binding protein family 5 domain-containing protein" evidence="4">
    <location>
        <begin position="26"/>
        <end position="519"/>
    </location>
</feature>
<dbReference type="InterPro" id="IPR030678">
    <property type="entry name" value="Peptide/Ni-bd"/>
</dbReference>
<dbReference type="Gene3D" id="3.10.105.10">
    <property type="entry name" value="Dipeptide-binding Protein, Domain 3"/>
    <property type="match status" value="1"/>
</dbReference>
<dbReference type="PROSITE" id="PS51257">
    <property type="entry name" value="PROKAR_LIPOPROTEIN"/>
    <property type="match status" value="1"/>
</dbReference>
<dbReference type="InterPro" id="IPR039424">
    <property type="entry name" value="SBP_5"/>
</dbReference>
<dbReference type="Gene3D" id="3.40.190.10">
    <property type="entry name" value="Periplasmic binding protein-like II"/>
    <property type="match status" value="1"/>
</dbReference>
<dbReference type="Gene3D" id="3.90.76.10">
    <property type="entry name" value="Dipeptide-binding Protein, Domain 1"/>
    <property type="match status" value="1"/>
</dbReference>
<dbReference type="PIRSF" id="PIRSF002741">
    <property type="entry name" value="MppA"/>
    <property type="match status" value="1"/>
</dbReference>
<dbReference type="SUPFAM" id="SSF53850">
    <property type="entry name" value="Periplasmic binding protein-like II"/>
    <property type="match status" value="1"/>
</dbReference>
<keyword evidence="2" id="KW-0813">Transport</keyword>
<organism evidence="6 7">
    <name type="scientific">Actinomadura physcomitrii</name>
    <dbReference type="NCBI Taxonomy" id="2650748"/>
    <lineage>
        <taxon>Bacteria</taxon>
        <taxon>Bacillati</taxon>
        <taxon>Actinomycetota</taxon>
        <taxon>Actinomycetes</taxon>
        <taxon>Streptosporangiales</taxon>
        <taxon>Thermomonosporaceae</taxon>
        <taxon>Actinomadura</taxon>
    </lineage>
</organism>
<evidence type="ECO:0000259" key="5">
    <source>
        <dbReference type="Pfam" id="PF00496"/>
    </source>
</evidence>
<accession>A0A6I4MRA4</accession>
<dbReference type="AlphaFoldDB" id="A0A6I4MRA4"/>
<proteinExistence type="inferred from homology"/>
<evidence type="ECO:0000256" key="3">
    <source>
        <dbReference type="ARBA" id="ARBA00022729"/>
    </source>
</evidence>
<name>A0A6I4MRA4_9ACTN</name>
<dbReference type="Proteomes" id="UP000462055">
    <property type="component" value="Unassembled WGS sequence"/>
</dbReference>